<dbReference type="InterPro" id="IPR007321">
    <property type="entry name" value="Transposase_28"/>
</dbReference>
<accession>J3N232</accession>
<feature type="coiled-coil region" evidence="1">
    <location>
        <begin position="307"/>
        <end position="341"/>
    </location>
</feature>
<evidence type="ECO:0000313" key="5">
    <source>
        <dbReference type="Proteomes" id="UP000006038"/>
    </source>
</evidence>
<reference evidence="4" key="2">
    <citation type="submission" date="2013-04" db="UniProtKB">
        <authorList>
            <consortium name="EnsemblPlants"/>
        </authorList>
    </citation>
    <scope>IDENTIFICATION</scope>
</reference>
<dbReference type="Pfam" id="PF04195">
    <property type="entry name" value="Transposase_28"/>
    <property type="match status" value="1"/>
</dbReference>
<evidence type="ECO:0000259" key="3">
    <source>
        <dbReference type="Pfam" id="PF04195"/>
    </source>
</evidence>
<protein>
    <recommendedName>
        <fullName evidence="3">Transposase (putative) gypsy type domain-containing protein</fullName>
    </recommendedName>
</protein>
<evidence type="ECO:0000256" key="1">
    <source>
        <dbReference type="SAM" id="Coils"/>
    </source>
</evidence>
<feature type="coiled-coil region" evidence="1">
    <location>
        <begin position="173"/>
        <end position="200"/>
    </location>
</feature>
<feature type="region of interest" description="Disordered" evidence="2">
    <location>
        <begin position="214"/>
        <end position="256"/>
    </location>
</feature>
<dbReference type="EnsemblPlants" id="OB10G15800.1">
    <property type="protein sequence ID" value="OB10G15800.1"/>
    <property type="gene ID" value="OB10G15800"/>
</dbReference>
<feature type="domain" description="Transposase (putative) gypsy type" evidence="3">
    <location>
        <begin position="56"/>
        <end position="123"/>
    </location>
</feature>
<sequence>MERDNSPLPGCVLPPSRVSSQAQTGLLEKFMPVVPGQAVVGHGEAHPSPSFPEKAVFMVPFALAGLVPPFSSSFYDVMVFYQIHMLHLGPNSILTVSIFAYLCEKFAAHAPHLLAFFHPLSANVLVRAVEASAATSGATTSTPVASNPCLGIPATPGLGALFVALRIAQGVILQGYVAQMKGIEEEWEELRKEWAKVEEAKAWVQVVADRKRCDRPPPTPFLGRGRTTGGSHPRGTGSGGAGDRGPSRGRGPAGARASAVRRCAECRRGHRCRLLELAARVGAGLGRGAGGDAPARAAACRTEERLANRKKAVAEREQRQLEAARELYPKEDRRRQELEVQAWEVGDLRRQSHELDAHERALQEAACSLPQRPGGDPDPILLEREAAIEALTPIPLWLRLESCLPMITASVEHAVEAARALGARIVMLDVRDKRDLGWYSLCLDQLAEGLRAIPAAVTIVTQRSSKDLAHKVAERILLSFSLHLSDFVPFLHLDDFPAGTDVEVHHHAVVTREIVAGFRGMAPKFSLVFLPEGSEAEFSGSSGGGDDDGYRG</sequence>
<organism evidence="4">
    <name type="scientific">Oryza brachyantha</name>
    <name type="common">malo sina</name>
    <dbReference type="NCBI Taxonomy" id="4533"/>
    <lineage>
        <taxon>Eukaryota</taxon>
        <taxon>Viridiplantae</taxon>
        <taxon>Streptophyta</taxon>
        <taxon>Embryophyta</taxon>
        <taxon>Tracheophyta</taxon>
        <taxon>Spermatophyta</taxon>
        <taxon>Magnoliopsida</taxon>
        <taxon>Liliopsida</taxon>
        <taxon>Poales</taxon>
        <taxon>Poaceae</taxon>
        <taxon>BOP clade</taxon>
        <taxon>Oryzoideae</taxon>
        <taxon>Oryzeae</taxon>
        <taxon>Oryzinae</taxon>
        <taxon>Oryza</taxon>
    </lineage>
</organism>
<dbReference type="AlphaFoldDB" id="J3N232"/>
<evidence type="ECO:0000313" key="4">
    <source>
        <dbReference type="EnsemblPlants" id="OB10G15800.1"/>
    </source>
</evidence>
<name>J3N232_ORYBR</name>
<dbReference type="Gramene" id="OB10G15800.1">
    <property type="protein sequence ID" value="OB10G15800.1"/>
    <property type="gene ID" value="OB10G15800"/>
</dbReference>
<keyword evidence="1" id="KW-0175">Coiled coil</keyword>
<proteinExistence type="predicted"/>
<evidence type="ECO:0000256" key="2">
    <source>
        <dbReference type="SAM" id="MobiDB-lite"/>
    </source>
</evidence>
<dbReference type="HOGENOM" id="CLU_493807_0_0_1"/>
<keyword evidence="5" id="KW-1185">Reference proteome</keyword>
<reference evidence="4" key="1">
    <citation type="journal article" date="2013" name="Nat. Commun.">
        <title>Whole-genome sequencing of Oryza brachyantha reveals mechanisms underlying Oryza genome evolution.</title>
        <authorList>
            <person name="Chen J."/>
            <person name="Huang Q."/>
            <person name="Gao D."/>
            <person name="Wang J."/>
            <person name="Lang Y."/>
            <person name="Liu T."/>
            <person name="Li B."/>
            <person name="Bai Z."/>
            <person name="Luis Goicoechea J."/>
            <person name="Liang C."/>
            <person name="Chen C."/>
            <person name="Zhang W."/>
            <person name="Sun S."/>
            <person name="Liao Y."/>
            <person name="Zhang X."/>
            <person name="Yang L."/>
            <person name="Song C."/>
            <person name="Wang M."/>
            <person name="Shi J."/>
            <person name="Liu G."/>
            <person name="Liu J."/>
            <person name="Zhou H."/>
            <person name="Zhou W."/>
            <person name="Yu Q."/>
            <person name="An N."/>
            <person name="Chen Y."/>
            <person name="Cai Q."/>
            <person name="Wang B."/>
            <person name="Liu B."/>
            <person name="Min J."/>
            <person name="Huang Y."/>
            <person name="Wu H."/>
            <person name="Li Z."/>
            <person name="Zhang Y."/>
            <person name="Yin Y."/>
            <person name="Song W."/>
            <person name="Jiang J."/>
            <person name="Jackson S.A."/>
            <person name="Wing R.A."/>
            <person name="Wang J."/>
            <person name="Chen M."/>
        </authorList>
    </citation>
    <scope>NUCLEOTIDE SEQUENCE [LARGE SCALE GENOMIC DNA]</scope>
    <source>
        <strain evidence="4">cv. IRGC 101232</strain>
    </source>
</reference>
<dbReference type="Proteomes" id="UP000006038">
    <property type="component" value="Chromosome 10"/>
</dbReference>
<feature type="compositionally biased region" description="Low complexity" evidence="2">
    <location>
        <begin position="223"/>
        <end position="235"/>
    </location>
</feature>